<dbReference type="Proteomes" id="UP001629249">
    <property type="component" value="Unassembled WGS sequence"/>
</dbReference>
<protein>
    <submittedName>
        <fullName evidence="2">YqcI/YcgG family protein</fullName>
    </submittedName>
</protein>
<evidence type="ECO:0000256" key="1">
    <source>
        <dbReference type="SAM" id="MobiDB-lite"/>
    </source>
</evidence>
<dbReference type="RefSeq" id="WP_408331959.1">
    <property type="nucleotide sequence ID" value="NZ_JAQQFH010000024.1"/>
</dbReference>
<dbReference type="PANTHER" id="PTHR40045">
    <property type="entry name" value="YCGG FAMILY PROTEIN"/>
    <property type="match status" value="1"/>
</dbReference>
<evidence type="ECO:0000313" key="2">
    <source>
        <dbReference type="EMBL" id="MFL9881970.1"/>
    </source>
</evidence>
<dbReference type="Pfam" id="PF08892">
    <property type="entry name" value="YqcI_YcgG"/>
    <property type="match status" value="1"/>
</dbReference>
<feature type="region of interest" description="Disordered" evidence="1">
    <location>
        <begin position="258"/>
        <end position="283"/>
    </location>
</feature>
<name>A0ABW8ZHD6_9BURK</name>
<evidence type="ECO:0000313" key="3">
    <source>
        <dbReference type="Proteomes" id="UP001629249"/>
    </source>
</evidence>
<accession>A0ABW8ZHD6</accession>
<dbReference type="EMBL" id="JAQQFN010000002">
    <property type="protein sequence ID" value="MFL9881970.1"/>
    <property type="molecule type" value="Genomic_DNA"/>
</dbReference>
<feature type="compositionally biased region" description="Basic and acidic residues" evidence="1">
    <location>
        <begin position="264"/>
        <end position="283"/>
    </location>
</feature>
<dbReference type="InterPro" id="IPR014988">
    <property type="entry name" value="Uncharacterised_YqcI/YcgG"/>
</dbReference>
<sequence>MPAELDDQQQDPATRGVSDWRSRTILGEQLGLTEVPAWLPDSYASLRDQVMHPEYPCFFGTIAERRGEMFYAFVNEKDTSTLPATMATFAALASRPEYRRNNIAIFFEPDAEPLSHDEYHDLFWDTLQFLHDQDPDPEADHQPDPSQEEWEFSFGGLQMFVVCACPSFAQRHSRNLGPGMVLLFQPRAVFVDTITNKVIGRQARNQVRERLRRWDDVPPHPDLGFYGDAGNLEWKQYFLDDRDVAAVDACPFLSRRARNAAQTKDADEATDEVQRRQPVEPTR</sequence>
<gene>
    <name evidence="2" type="ORF">PQR66_02965</name>
</gene>
<organism evidence="2 3">
    <name type="scientific">Paraburkholderia agricolaris</name>
    <dbReference type="NCBI Taxonomy" id="2152888"/>
    <lineage>
        <taxon>Bacteria</taxon>
        <taxon>Pseudomonadati</taxon>
        <taxon>Pseudomonadota</taxon>
        <taxon>Betaproteobacteria</taxon>
        <taxon>Burkholderiales</taxon>
        <taxon>Burkholderiaceae</taxon>
        <taxon>Paraburkholderia</taxon>
    </lineage>
</organism>
<dbReference type="PANTHER" id="PTHR40045:SF1">
    <property type="entry name" value="YQCI_YCGG FAMILY PROTEIN"/>
    <property type="match status" value="1"/>
</dbReference>
<proteinExistence type="predicted"/>
<keyword evidence="3" id="KW-1185">Reference proteome</keyword>
<reference evidence="2 3" key="1">
    <citation type="journal article" date="2024" name="Chem. Sci.">
        <title>Discovery of megapolipeptins by genome mining of a Burkholderiales bacteria collection.</title>
        <authorList>
            <person name="Paulo B.S."/>
            <person name="Recchia M.J.J."/>
            <person name="Lee S."/>
            <person name="Fergusson C.H."/>
            <person name="Romanowski S.B."/>
            <person name="Hernandez A."/>
            <person name="Krull N."/>
            <person name="Liu D.Y."/>
            <person name="Cavanagh H."/>
            <person name="Bos A."/>
            <person name="Gray C.A."/>
            <person name="Murphy B.T."/>
            <person name="Linington R.G."/>
            <person name="Eustaquio A.S."/>
        </authorList>
    </citation>
    <scope>NUCLEOTIDE SEQUENCE [LARGE SCALE GENOMIC DNA]</scope>
    <source>
        <strain evidence="2 3">RL16-012-BIC-B</strain>
    </source>
</reference>
<comment type="caution">
    <text evidence="2">The sequence shown here is derived from an EMBL/GenBank/DDBJ whole genome shotgun (WGS) entry which is preliminary data.</text>
</comment>